<dbReference type="InterPro" id="IPR050923">
    <property type="entry name" value="Cell_Proc_Reg/RNA_Proc"/>
</dbReference>
<dbReference type="AlphaFoldDB" id="A0A9D1RVT3"/>
<evidence type="ECO:0000313" key="4">
    <source>
        <dbReference type="EMBL" id="HIW95376.1"/>
    </source>
</evidence>
<evidence type="ECO:0000256" key="2">
    <source>
        <dbReference type="SAM" id="MobiDB-lite"/>
    </source>
</evidence>
<feature type="region of interest" description="Disordered" evidence="2">
    <location>
        <begin position="118"/>
        <end position="280"/>
    </location>
</feature>
<dbReference type="Gene3D" id="2.60.200.20">
    <property type="match status" value="1"/>
</dbReference>
<dbReference type="Proteomes" id="UP000824189">
    <property type="component" value="Unassembled WGS sequence"/>
</dbReference>
<gene>
    <name evidence="4" type="ORF">H9867_02635</name>
</gene>
<dbReference type="EMBL" id="DXFZ01000033">
    <property type="protein sequence ID" value="HIW95376.1"/>
    <property type="molecule type" value="Genomic_DNA"/>
</dbReference>
<dbReference type="Pfam" id="PF00498">
    <property type="entry name" value="FHA"/>
    <property type="match status" value="1"/>
</dbReference>
<comment type="caution">
    <text evidence="4">The sequence shown here is derived from an EMBL/GenBank/DDBJ whole genome shotgun (WGS) entry which is preliminary data.</text>
</comment>
<evidence type="ECO:0000256" key="1">
    <source>
        <dbReference type="ARBA" id="ARBA00022553"/>
    </source>
</evidence>
<accession>A0A9D1RVT3</accession>
<protein>
    <submittedName>
        <fullName evidence="4">DUF3662 and FHA domain-containing protein</fullName>
    </submittedName>
</protein>
<feature type="compositionally biased region" description="Basic and acidic residues" evidence="2">
    <location>
        <begin position="157"/>
        <end position="182"/>
    </location>
</feature>
<dbReference type="Gene3D" id="3.30.2320.60">
    <property type="entry name" value="FhaA, phosphopeptide-binding domain (DUF3662)"/>
    <property type="match status" value="1"/>
</dbReference>
<dbReference type="CDD" id="cd22668">
    <property type="entry name" value="FHA_FhaA-like"/>
    <property type="match status" value="1"/>
</dbReference>
<name>A0A9D1RVT3_9CORY</name>
<dbReference type="InterPro" id="IPR042287">
    <property type="entry name" value="FhaA_N_sf"/>
</dbReference>
<reference evidence="4" key="1">
    <citation type="journal article" date="2021" name="PeerJ">
        <title>Extensive microbial diversity within the chicken gut microbiome revealed by metagenomics and culture.</title>
        <authorList>
            <person name="Gilroy R."/>
            <person name="Ravi A."/>
            <person name="Getino M."/>
            <person name="Pursley I."/>
            <person name="Horton D.L."/>
            <person name="Alikhan N.F."/>
            <person name="Baker D."/>
            <person name="Gharbi K."/>
            <person name="Hall N."/>
            <person name="Watson M."/>
            <person name="Adriaenssens E.M."/>
            <person name="Foster-Nyarko E."/>
            <person name="Jarju S."/>
            <person name="Secka A."/>
            <person name="Antonio M."/>
            <person name="Oren A."/>
            <person name="Chaudhuri R.R."/>
            <person name="La Ragione R."/>
            <person name="Hildebrand F."/>
            <person name="Pallen M.J."/>
        </authorList>
    </citation>
    <scope>NUCLEOTIDE SEQUENCE</scope>
    <source>
        <strain evidence="4">4376</strain>
    </source>
</reference>
<keyword evidence="1" id="KW-0597">Phosphoprotein</keyword>
<dbReference type="InterPro" id="IPR022128">
    <property type="entry name" value="FhaA_N"/>
</dbReference>
<feature type="compositionally biased region" description="Basic and acidic residues" evidence="2">
    <location>
        <begin position="120"/>
        <end position="142"/>
    </location>
</feature>
<proteinExistence type="predicted"/>
<organism evidence="4 5">
    <name type="scientific">Candidatus Corynebacterium gallistercoris</name>
    <dbReference type="NCBI Taxonomy" id="2838530"/>
    <lineage>
        <taxon>Bacteria</taxon>
        <taxon>Bacillati</taxon>
        <taxon>Actinomycetota</taxon>
        <taxon>Actinomycetes</taxon>
        <taxon>Mycobacteriales</taxon>
        <taxon>Corynebacteriaceae</taxon>
        <taxon>Corynebacterium</taxon>
    </lineage>
</organism>
<dbReference type="PANTHER" id="PTHR23308">
    <property type="entry name" value="NUCLEAR INHIBITOR OF PROTEIN PHOSPHATASE-1"/>
    <property type="match status" value="1"/>
</dbReference>
<reference evidence="4" key="2">
    <citation type="submission" date="2021-04" db="EMBL/GenBank/DDBJ databases">
        <authorList>
            <person name="Gilroy R."/>
        </authorList>
    </citation>
    <scope>NUCLEOTIDE SEQUENCE</scope>
    <source>
        <strain evidence="4">4376</strain>
    </source>
</reference>
<dbReference type="Pfam" id="PF12401">
    <property type="entry name" value="FhaA_N"/>
    <property type="match status" value="1"/>
</dbReference>
<dbReference type="SMART" id="SM00240">
    <property type="entry name" value="FHA"/>
    <property type="match status" value="1"/>
</dbReference>
<feature type="domain" description="FHA" evidence="3">
    <location>
        <begin position="325"/>
        <end position="374"/>
    </location>
</feature>
<evidence type="ECO:0000259" key="3">
    <source>
        <dbReference type="PROSITE" id="PS50006"/>
    </source>
</evidence>
<dbReference type="InterPro" id="IPR008984">
    <property type="entry name" value="SMAD_FHA_dom_sf"/>
</dbReference>
<dbReference type="PROSITE" id="PS50006">
    <property type="entry name" value="FHA_DOMAIN"/>
    <property type="match status" value="1"/>
</dbReference>
<dbReference type="InterPro" id="IPR000253">
    <property type="entry name" value="FHA_dom"/>
</dbReference>
<dbReference type="SUPFAM" id="SSF49879">
    <property type="entry name" value="SMAD/FHA domain"/>
    <property type="match status" value="1"/>
</dbReference>
<evidence type="ECO:0000313" key="5">
    <source>
        <dbReference type="Proteomes" id="UP000824189"/>
    </source>
</evidence>
<sequence length="397" mass="43023">MDLFGRFKKLDSSLQRGLDNGFARVFGGEVVPTEIDELLKQQAEESMMIDSRGQKLAPSYFHVQVSERDHDSLTEDRPRLNEDLSDRLSRFIRNQGWHSNGPIRVDVTATDSLHSGQLRVDARFNAPKDKQVESQEQPRSRPDGSYADSYPGQRVEPVADDRPSWPQRDGEDRSSSAKDYDAHSSLGATSLQASSPSPSASEHAGLAGLVRPGGVNDVADQHGAGTSAPAEPARHPGESAYAAEEPAKDPTNNEAGSPANEPANDPAHKPEPKPMSYPGTEVIAQSMPQPVRGGTGEPGAEEEMSVTLYLRDGSDRSYRLQQGSNIIGRGNGVDLRIPDTGVSRQHADIAWDGFDAVLTDLKSTNGTTVNEIPVENWLLADGDVISLGHSEIEVRFN</sequence>